<feature type="signal peptide" evidence="4">
    <location>
        <begin position="1"/>
        <end position="28"/>
    </location>
</feature>
<organism evidence="5 6">
    <name type="scientific">Crenobacter cavernae</name>
    <dbReference type="NCBI Taxonomy" id="2290923"/>
    <lineage>
        <taxon>Bacteria</taxon>
        <taxon>Pseudomonadati</taxon>
        <taxon>Pseudomonadota</taxon>
        <taxon>Betaproteobacteria</taxon>
        <taxon>Neisseriales</taxon>
        <taxon>Neisseriaceae</taxon>
        <taxon>Crenobacter</taxon>
    </lineage>
</organism>
<feature type="repeat" description="ANK" evidence="3">
    <location>
        <begin position="94"/>
        <end position="126"/>
    </location>
</feature>
<evidence type="ECO:0000313" key="5">
    <source>
        <dbReference type="EMBL" id="AXK38822.1"/>
    </source>
</evidence>
<proteinExistence type="predicted"/>
<dbReference type="InterPro" id="IPR036770">
    <property type="entry name" value="Ankyrin_rpt-contain_sf"/>
</dbReference>
<protein>
    <submittedName>
        <fullName evidence="5">Ankyrin repeat domain-containing protein</fullName>
    </submittedName>
</protein>
<dbReference type="AlphaFoldDB" id="A0A345Y4H0"/>
<keyword evidence="2 3" id="KW-0040">ANK repeat</keyword>
<feature type="chain" id="PRO_5016724436" evidence="4">
    <location>
        <begin position="29"/>
        <end position="258"/>
    </location>
</feature>
<evidence type="ECO:0000256" key="1">
    <source>
        <dbReference type="ARBA" id="ARBA00022737"/>
    </source>
</evidence>
<keyword evidence="4" id="KW-0732">Signal</keyword>
<dbReference type="RefSeq" id="WP_115432757.1">
    <property type="nucleotide sequence ID" value="NZ_CP031337.1"/>
</dbReference>
<accession>A0A345Y4H0</accession>
<evidence type="ECO:0000256" key="2">
    <source>
        <dbReference type="ARBA" id="ARBA00023043"/>
    </source>
</evidence>
<dbReference type="KEGG" id="ccah:DWG20_04905"/>
<dbReference type="OrthoDB" id="9812708at2"/>
<name>A0A345Y4H0_9NEIS</name>
<dbReference type="EMBL" id="CP031337">
    <property type="protein sequence ID" value="AXK38822.1"/>
    <property type="molecule type" value="Genomic_DNA"/>
</dbReference>
<dbReference type="Gene3D" id="1.25.40.20">
    <property type="entry name" value="Ankyrin repeat-containing domain"/>
    <property type="match status" value="1"/>
</dbReference>
<dbReference type="PROSITE" id="PS50297">
    <property type="entry name" value="ANK_REP_REGION"/>
    <property type="match status" value="1"/>
</dbReference>
<dbReference type="SUPFAM" id="SSF48403">
    <property type="entry name" value="Ankyrin repeat"/>
    <property type="match status" value="1"/>
</dbReference>
<keyword evidence="1" id="KW-0677">Repeat</keyword>
<dbReference type="Proteomes" id="UP000254537">
    <property type="component" value="Chromosome"/>
</dbReference>
<gene>
    <name evidence="5" type="ORF">DWG20_04905</name>
</gene>
<dbReference type="SMART" id="SM00248">
    <property type="entry name" value="ANK"/>
    <property type="match status" value="5"/>
</dbReference>
<dbReference type="InterPro" id="IPR002110">
    <property type="entry name" value="Ankyrin_rpt"/>
</dbReference>
<sequence>MLPLRTLTETACLAVALAVALAVCGAPAAAGGPRDKEVLVYPLFPGPLPNGYPLPYRKVTPMDMRLMTAAEKGSLQGVEAALAAGASVQQRDMGGNLALHRAAERGHLACVARLTSAGADINALDGDREDVLSIAVRTRNPALTRFALNLGANPAQVVSRHRGTALIYAAHLGEADTVLQLIAAGAPVNHVNALGWTALHGAVMLGDGSERYNDIVAALIQAGARTDLADRNGRNPLDYARARGYQNIVATLEAAPRL</sequence>
<dbReference type="PANTHER" id="PTHR24171">
    <property type="entry name" value="ANKYRIN REPEAT DOMAIN-CONTAINING PROTEIN 39-RELATED"/>
    <property type="match status" value="1"/>
</dbReference>
<dbReference type="PROSITE" id="PS50088">
    <property type="entry name" value="ANK_REPEAT"/>
    <property type="match status" value="2"/>
</dbReference>
<dbReference type="Pfam" id="PF12796">
    <property type="entry name" value="Ank_2"/>
    <property type="match status" value="2"/>
</dbReference>
<reference evidence="5 6" key="1">
    <citation type="submission" date="2018-07" db="EMBL/GenBank/DDBJ databases">
        <title>Crenobacter cavernae sp. nov., isolated from a karst cave.</title>
        <authorList>
            <person name="Zhu H."/>
        </authorList>
    </citation>
    <scope>NUCLEOTIDE SEQUENCE [LARGE SCALE GENOMIC DNA]</scope>
    <source>
        <strain evidence="5 6">K1W11S-77</strain>
    </source>
</reference>
<evidence type="ECO:0000256" key="4">
    <source>
        <dbReference type="SAM" id="SignalP"/>
    </source>
</evidence>
<feature type="repeat" description="ANK" evidence="3">
    <location>
        <begin position="194"/>
        <end position="231"/>
    </location>
</feature>
<evidence type="ECO:0000313" key="6">
    <source>
        <dbReference type="Proteomes" id="UP000254537"/>
    </source>
</evidence>
<evidence type="ECO:0000256" key="3">
    <source>
        <dbReference type="PROSITE-ProRule" id="PRU00023"/>
    </source>
</evidence>